<dbReference type="EMBL" id="FZNT01000010">
    <property type="protein sequence ID" value="SNR72162.1"/>
    <property type="molecule type" value="Genomic_DNA"/>
</dbReference>
<proteinExistence type="predicted"/>
<organism evidence="1 2">
    <name type="scientific">Lutibacter agarilyticus</name>
    <dbReference type="NCBI Taxonomy" id="1109740"/>
    <lineage>
        <taxon>Bacteria</taxon>
        <taxon>Pseudomonadati</taxon>
        <taxon>Bacteroidota</taxon>
        <taxon>Flavobacteriia</taxon>
        <taxon>Flavobacteriales</taxon>
        <taxon>Flavobacteriaceae</taxon>
        <taxon>Lutibacter</taxon>
    </lineage>
</organism>
<dbReference type="AlphaFoldDB" id="A0A238YMF2"/>
<evidence type="ECO:0000313" key="1">
    <source>
        <dbReference type="EMBL" id="SNR72162.1"/>
    </source>
</evidence>
<dbReference type="RefSeq" id="WP_089382584.1">
    <property type="nucleotide sequence ID" value="NZ_FZNT01000010.1"/>
</dbReference>
<reference evidence="1 2" key="1">
    <citation type="submission" date="2017-06" db="EMBL/GenBank/DDBJ databases">
        <authorList>
            <person name="Kim H.J."/>
            <person name="Triplett B.A."/>
        </authorList>
    </citation>
    <scope>NUCLEOTIDE SEQUENCE [LARGE SCALE GENOMIC DNA]</scope>
    <source>
        <strain evidence="1 2">DSM 29150</strain>
    </source>
</reference>
<protein>
    <submittedName>
        <fullName evidence="1">Uncharacterized protein</fullName>
    </submittedName>
</protein>
<dbReference type="Proteomes" id="UP000198384">
    <property type="component" value="Unassembled WGS sequence"/>
</dbReference>
<dbReference type="OrthoDB" id="1160874at2"/>
<gene>
    <name evidence="1" type="ORF">SAMN06265371_11010</name>
</gene>
<name>A0A238YMF2_9FLAO</name>
<accession>A0A238YMF2</accession>
<sequence length="164" mass="19089">MKVEHLEERVKDYKVSIKTVVEKKILWETETRDLLLKTLNDIVKKYDIGWRVQALSWINTNEAVNITFDSFPVDLIDKTNLIPTYQFLQGGALVFSQSYSGDVNVFMLFPIPTNMNENETDADLAIYTPQNITEKVIIEKVDEFLKKMIEWEVPPIKDKVGYLK</sequence>
<keyword evidence="2" id="KW-1185">Reference proteome</keyword>
<evidence type="ECO:0000313" key="2">
    <source>
        <dbReference type="Proteomes" id="UP000198384"/>
    </source>
</evidence>